<reference evidence="1 2" key="1">
    <citation type="submission" date="2011-04" db="EMBL/GenBank/DDBJ databases">
        <title>The Genome Sequence of Dysgonomonas gadei ATCC BAA-286.</title>
        <authorList>
            <consortium name="The Broad Institute Genome Sequencing Platform"/>
            <person name="Earl A."/>
            <person name="Ward D."/>
            <person name="Feldgarden M."/>
            <person name="Gevers D."/>
            <person name="Pudlo N."/>
            <person name="Martens E."/>
            <person name="Allen-Vercoe E."/>
            <person name="Young S.K."/>
            <person name="Zeng Q."/>
            <person name="Gargeya S."/>
            <person name="Fitzgerald M."/>
            <person name="Haas B."/>
            <person name="Abouelleil A."/>
            <person name="Alvarado L."/>
            <person name="Arachchi H.M."/>
            <person name="Berlin A."/>
            <person name="Brown A."/>
            <person name="Chapman S.B."/>
            <person name="Chen Z."/>
            <person name="Dunbar C."/>
            <person name="Freedman E."/>
            <person name="Gearin G."/>
            <person name="Gellesch M."/>
            <person name="Goldberg J."/>
            <person name="Griggs A."/>
            <person name="Gujja S."/>
            <person name="Heiman D."/>
            <person name="Howarth C."/>
            <person name="Larson L."/>
            <person name="Lui A."/>
            <person name="MacDonald P.J.P."/>
            <person name="Mehta T."/>
            <person name="Montmayeur A."/>
            <person name="Murphy C."/>
            <person name="Neiman D."/>
            <person name="Pearson M."/>
            <person name="Priest M."/>
            <person name="Roberts A."/>
            <person name="Saif S."/>
            <person name="Shea T."/>
            <person name="Shenoy N."/>
            <person name="Sisk P."/>
            <person name="Stolte C."/>
            <person name="Sykes S."/>
            <person name="Yandava C."/>
            <person name="Wortman J."/>
            <person name="Nusbaum C."/>
            <person name="Birren B."/>
        </authorList>
    </citation>
    <scope>NUCLEOTIDE SEQUENCE [LARGE SCALE GENOMIC DNA]</scope>
    <source>
        <strain evidence="1 2">ATCC BAA-286</strain>
    </source>
</reference>
<sequence length="339" mass="38889">MNVGINSMKETSAHDRLIRTIRTAITEKENLTKSEKEKVASVLGDILCLGKESVYRRLRGEVRFSFEEVAQISQALGFSVDNIIGSQVDKKAIFELNLVDMTHININYAKRIEEYVALASKFGALENSTFKCAFNSLPFIFFLHYDSLAKFRLFKWSYQIMRVQSLPYKDFMIEKELTNAHRAFVSEIRKVKNSQIIINHDMFASVIREVKYFYDLNLLDAEDVELIRAELNEVISEIENISISGIYNNTDSNIAVYLCNIDIDATYLLLESNNTSRSHIALYGIGGINSLDPSICKSHALWIESLKRYSTLITFGGEIQRHKFFQEQRKLINSKLSTT</sequence>
<dbReference type="HOGENOM" id="CLU_075008_0_0_10"/>
<dbReference type="RefSeq" id="WP_006797931.1">
    <property type="nucleotide sequence ID" value="NZ_GL891979.1"/>
</dbReference>
<organism evidence="1 2">
    <name type="scientific">Dysgonomonas gadei ATCC BAA-286</name>
    <dbReference type="NCBI Taxonomy" id="742766"/>
    <lineage>
        <taxon>Bacteria</taxon>
        <taxon>Pseudomonadati</taxon>
        <taxon>Bacteroidota</taxon>
        <taxon>Bacteroidia</taxon>
        <taxon>Bacteroidales</taxon>
        <taxon>Dysgonomonadaceae</taxon>
        <taxon>Dysgonomonas</taxon>
    </lineage>
</organism>
<name>F5ITK9_9BACT</name>
<comment type="caution">
    <text evidence="1">The sequence shown here is derived from an EMBL/GenBank/DDBJ whole genome shotgun (WGS) entry which is preliminary data.</text>
</comment>
<keyword evidence="2" id="KW-1185">Reference proteome</keyword>
<evidence type="ECO:0000313" key="1">
    <source>
        <dbReference type="EMBL" id="EGJ99393.1"/>
    </source>
</evidence>
<evidence type="ECO:0000313" key="2">
    <source>
        <dbReference type="Proteomes" id="UP000004913"/>
    </source>
</evidence>
<dbReference type="AlphaFoldDB" id="F5ITK9"/>
<dbReference type="STRING" id="742766.HMPREF9455_00426"/>
<dbReference type="eggNOG" id="ENOG502Z96G">
    <property type="taxonomic scope" value="Bacteria"/>
</dbReference>
<dbReference type="EMBL" id="ADLV01000006">
    <property type="protein sequence ID" value="EGJ99393.1"/>
    <property type="molecule type" value="Genomic_DNA"/>
</dbReference>
<proteinExistence type="predicted"/>
<dbReference type="Proteomes" id="UP000004913">
    <property type="component" value="Unassembled WGS sequence"/>
</dbReference>
<gene>
    <name evidence="1" type="ORF">HMPREF9455_00426</name>
</gene>
<protein>
    <submittedName>
        <fullName evidence="1">Uncharacterized protein</fullName>
    </submittedName>
</protein>
<accession>F5ITK9</accession>